<accession>A0A1Y1LMY0</accession>
<dbReference type="EMBL" id="GEZM01053068">
    <property type="protein sequence ID" value="JAV74198.1"/>
    <property type="molecule type" value="Transcribed_RNA"/>
</dbReference>
<reference evidence="2" key="1">
    <citation type="journal article" date="2016" name="Sci. Rep.">
        <title>Molecular characterization of firefly nuptial gifts: a multi-omics approach sheds light on postcopulatory sexual selection.</title>
        <authorList>
            <person name="Al-Wathiqui N."/>
            <person name="Fallon T.R."/>
            <person name="South A."/>
            <person name="Weng J.K."/>
            <person name="Lewis S.M."/>
        </authorList>
    </citation>
    <scope>NUCLEOTIDE SEQUENCE</scope>
</reference>
<dbReference type="AlphaFoldDB" id="A0A1Y1LMY0"/>
<evidence type="ECO:0000313" key="2">
    <source>
        <dbReference type="EMBL" id="JAV74198.1"/>
    </source>
</evidence>
<name>A0A1Y1LMY0_PHOPY</name>
<feature type="region of interest" description="Disordered" evidence="1">
    <location>
        <begin position="86"/>
        <end position="109"/>
    </location>
</feature>
<proteinExistence type="predicted"/>
<evidence type="ECO:0000256" key="1">
    <source>
        <dbReference type="SAM" id="MobiDB-lite"/>
    </source>
</evidence>
<feature type="compositionally biased region" description="Basic and acidic residues" evidence="1">
    <location>
        <begin position="88"/>
        <end position="102"/>
    </location>
</feature>
<protein>
    <submittedName>
        <fullName evidence="2">Uncharacterized protein</fullName>
    </submittedName>
</protein>
<sequence>MSKRSWSSSKSSNCASCVVHVGGAKFFRSNSSRPNSASILPRLMFSTKSENSGVTLSTVNLGTYIPKATYTYTEIVTIKYNLRRHSRSEKTAHGTQHRENIEATKALAQ</sequence>
<organism evidence="2">
    <name type="scientific">Photinus pyralis</name>
    <name type="common">Common eastern firefly</name>
    <name type="synonym">Lampyris pyralis</name>
    <dbReference type="NCBI Taxonomy" id="7054"/>
    <lineage>
        <taxon>Eukaryota</taxon>
        <taxon>Metazoa</taxon>
        <taxon>Ecdysozoa</taxon>
        <taxon>Arthropoda</taxon>
        <taxon>Hexapoda</taxon>
        <taxon>Insecta</taxon>
        <taxon>Pterygota</taxon>
        <taxon>Neoptera</taxon>
        <taxon>Endopterygota</taxon>
        <taxon>Coleoptera</taxon>
        <taxon>Polyphaga</taxon>
        <taxon>Elateriformia</taxon>
        <taxon>Elateroidea</taxon>
        <taxon>Lampyridae</taxon>
        <taxon>Lampyrinae</taxon>
        <taxon>Photinus</taxon>
    </lineage>
</organism>